<evidence type="ECO:0000259" key="5">
    <source>
        <dbReference type="Pfam" id="PF07638"/>
    </source>
</evidence>
<organism evidence="6 7">
    <name type="scientific">Eiseniibacteriota bacterium</name>
    <dbReference type="NCBI Taxonomy" id="2212470"/>
    <lineage>
        <taxon>Bacteria</taxon>
        <taxon>Candidatus Eiseniibacteriota</taxon>
    </lineage>
</organism>
<reference evidence="6" key="2">
    <citation type="journal article" date="2021" name="Microbiome">
        <title>Successional dynamics and alternative stable states in a saline activated sludge microbial community over 9 years.</title>
        <authorList>
            <person name="Wang Y."/>
            <person name="Ye J."/>
            <person name="Ju F."/>
            <person name="Liu L."/>
            <person name="Boyd J.A."/>
            <person name="Deng Y."/>
            <person name="Parks D.H."/>
            <person name="Jiang X."/>
            <person name="Yin X."/>
            <person name="Woodcroft B.J."/>
            <person name="Tyson G.W."/>
            <person name="Hugenholtz P."/>
            <person name="Polz M.F."/>
            <person name="Zhang T."/>
        </authorList>
    </citation>
    <scope>NUCLEOTIDE SEQUENCE</scope>
    <source>
        <strain evidence="6">HKST-UBA02</strain>
    </source>
</reference>
<proteinExistence type="predicted"/>
<comment type="caution">
    <text evidence="6">The sequence shown here is derived from an EMBL/GenBank/DDBJ whole genome shotgun (WGS) entry which is preliminary data.</text>
</comment>
<dbReference type="PANTHER" id="PTHR43133">
    <property type="entry name" value="RNA POLYMERASE ECF-TYPE SIGMA FACTO"/>
    <property type="match status" value="1"/>
</dbReference>
<dbReference type="PANTHER" id="PTHR43133:SF39">
    <property type="entry name" value="SIMILAR TO RNA POLYMERASE SIGMA-E FACTOR"/>
    <property type="match status" value="1"/>
</dbReference>
<dbReference type="AlphaFoldDB" id="A0A956NFM9"/>
<evidence type="ECO:0000256" key="1">
    <source>
        <dbReference type="ARBA" id="ARBA00023015"/>
    </source>
</evidence>
<dbReference type="NCBIfam" id="TIGR02937">
    <property type="entry name" value="sigma70-ECF"/>
    <property type="match status" value="1"/>
</dbReference>
<evidence type="ECO:0000256" key="2">
    <source>
        <dbReference type="ARBA" id="ARBA00023082"/>
    </source>
</evidence>
<evidence type="ECO:0000256" key="4">
    <source>
        <dbReference type="SAM" id="MobiDB-lite"/>
    </source>
</evidence>
<dbReference type="InterPro" id="IPR011517">
    <property type="entry name" value="RNA_pol_sigma70_ECF-like"/>
</dbReference>
<sequence>MSSLLRLDLNCYKVRLPKLDSQVRNSRDSGGQSGAARRDRLPAHPLSCIRRPHLNGTDVTTTLRKVRLGESAPEALFPVVYDELRRLASGHLRGERSGHTLQTTALVHEAYLRLVDLRRIEWQDRAHFFGVASGAIRRILIDHARARNRDKRGGGAVHVSIDDVLAVSVTEPPGPELLELDRALTALAALHPDKARVVELRFFGGLTLPEIAEVLGVTRRTVDRYWLFARTWLYRELKTSLEEETS</sequence>
<evidence type="ECO:0000256" key="3">
    <source>
        <dbReference type="ARBA" id="ARBA00023163"/>
    </source>
</evidence>
<accession>A0A956NFM9</accession>
<dbReference type="SUPFAM" id="SSF88659">
    <property type="entry name" value="Sigma3 and sigma4 domains of RNA polymerase sigma factors"/>
    <property type="match status" value="1"/>
</dbReference>
<protein>
    <submittedName>
        <fullName evidence="6">Sigma-70 family RNA polymerase sigma factor</fullName>
    </submittedName>
</protein>
<dbReference type="InterPro" id="IPR039425">
    <property type="entry name" value="RNA_pol_sigma-70-like"/>
</dbReference>
<dbReference type="InterPro" id="IPR036388">
    <property type="entry name" value="WH-like_DNA-bd_sf"/>
</dbReference>
<feature type="region of interest" description="Disordered" evidence="4">
    <location>
        <begin position="22"/>
        <end position="42"/>
    </location>
</feature>
<dbReference type="Gene3D" id="1.10.10.10">
    <property type="entry name" value="Winged helix-like DNA-binding domain superfamily/Winged helix DNA-binding domain"/>
    <property type="match status" value="1"/>
</dbReference>
<dbReference type="NCBIfam" id="TIGR02999">
    <property type="entry name" value="Sig-70_X6"/>
    <property type="match status" value="1"/>
</dbReference>
<dbReference type="Pfam" id="PF07638">
    <property type="entry name" value="Sigma70_ECF"/>
    <property type="match status" value="1"/>
</dbReference>
<dbReference type="InterPro" id="IPR013324">
    <property type="entry name" value="RNA_pol_sigma_r3/r4-like"/>
</dbReference>
<dbReference type="EMBL" id="JAGQHS010000178">
    <property type="protein sequence ID" value="MCA9758485.1"/>
    <property type="molecule type" value="Genomic_DNA"/>
</dbReference>
<feature type="domain" description="RNA polymerase sigma-70 ECF-like HTH" evidence="5">
    <location>
        <begin position="57"/>
        <end position="238"/>
    </location>
</feature>
<evidence type="ECO:0000313" key="7">
    <source>
        <dbReference type="Proteomes" id="UP000739538"/>
    </source>
</evidence>
<dbReference type="InterPro" id="IPR014284">
    <property type="entry name" value="RNA_pol_sigma-70_dom"/>
</dbReference>
<reference evidence="6" key="1">
    <citation type="submission" date="2020-04" db="EMBL/GenBank/DDBJ databases">
        <authorList>
            <person name="Zhang T."/>
        </authorList>
    </citation>
    <scope>NUCLEOTIDE SEQUENCE</scope>
    <source>
        <strain evidence="6">HKST-UBA02</strain>
    </source>
</reference>
<dbReference type="GO" id="GO:0016987">
    <property type="term" value="F:sigma factor activity"/>
    <property type="evidence" value="ECO:0007669"/>
    <property type="project" value="UniProtKB-KW"/>
</dbReference>
<keyword evidence="1" id="KW-0805">Transcription regulation</keyword>
<name>A0A956NFM9_UNCEI</name>
<gene>
    <name evidence="6" type="ORF">KDA27_21995</name>
</gene>
<dbReference type="GO" id="GO:0006352">
    <property type="term" value="P:DNA-templated transcription initiation"/>
    <property type="evidence" value="ECO:0007669"/>
    <property type="project" value="InterPro"/>
</dbReference>
<dbReference type="Proteomes" id="UP000739538">
    <property type="component" value="Unassembled WGS sequence"/>
</dbReference>
<keyword evidence="3" id="KW-0804">Transcription</keyword>
<dbReference type="CDD" id="cd06171">
    <property type="entry name" value="Sigma70_r4"/>
    <property type="match status" value="1"/>
</dbReference>
<dbReference type="InterPro" id="IPR053812">
    <property type="entry name" value="HTH_Sigma70_ECF-like"/>
</dbReference>
<keyword evidence="2" id="KW-0731">Sigma factor</keyword>
<evidence type="ECO:0000313" key="6">
    <source>
        <dbReference type="EMBL" id="MCA9758485.1"/>
    </source>
</evidence>